<dbReference type="AlphaFoldDB" id="A0A6J7PEQ4"/>
<dbReference type="GO" id="GO:0031012">
    <property type="term" value="C:extracellular matrix"/>
    <property type="evidence" value="ECO:0007669"/>
    <property type="project" value="InterPro"/>
</dbReference>
<evidence type="ECO:0000313" key="6">
    <source>
        <dbReference type="EMBL" id="CAB5001172.1"/>
    </source>
</evidence>
<dbReference type="Pfam" id="PF00413">
    <property type="entry name" value="Peptidase_M10"/>
    <property type="match status" value="1"/>
</dbReference>
<sequence length="85" mass="8922">MPVGDGSRDIGSGRGWLIVHETMHSLGFAHSDERGSVMAPSVTITNVATRADARRELRAGPKTGFSPGDIAAMAELYPTGGCLRP</sequence>
<gene>
    <name evidence="6" type="ORF">UFOPK4061_00325</name>
</gene>
<dbReference type="Gene3D" id="3.40.390.10">
    <property type="entry name" value="Collagenase (Catalytic Domain)"/>
    <property type="match status" value="1"/>
</dbReference>
<dbReference type="SUPFAM" id="SSF55486">
    <property type="entry name" value="Metalloproteases ('zincins'), catalytic domain"/>
    <property type="match status" value="1"/>
</dbReference>
<proteinExistence type="predicted"/>
<keyword evidence="2" id="KW-0479">Metal-binding</keyword>
<evidence type="ECO:0000259" key="5">
    <source>
        <dbReference type="Pfam" id="PF00413"/>
    </source>
</evidence>
<accession>A0A6J7PEQ4</accession>
<name>A0A6J7PEQ4_9ZZZZ</name>
<evidence type="ECO:0000256" key="2">
    <source>
        <dbReference type="ARBA" id="ARBA00022723"/>
    </source>
</evidence>
<keyword evidence="3" id="KW-0378">Hydrolase</keyword>
<dbReference type="GO" id="GO:0008270">
    <property type="term" value="F:zinc ion binding"/>
    <property type="evidence" value="ECO:0007669"/>
    <property type="project" value="InterPro"/>
</dbReference>
<reference evidence="6" key="1">
    <citation type="submission" date="2020-05" db="EMBL/GenBank/DDBJ databases">
        <authorList>
            <person name="Chiriac C."/>
            <person name="Salcher M."/>
            <person name="Ghai R."/>
            <person name="Kavagutti S V."/>
        </authorList>
    </citation>
    <scope>NUCLEOTIDE SEQUENCE</scope>
</reference>
<feature type="domain" description="Peptidase M10 metallopeptidase" evidence="5">
    <location>
        <begin position="17"/>
        <end position="46"/>
    </location>
</feature>
<keyword evidence="1" id="KW-0645">Protease</keyword>
<dbReference type="GO" id="GO:0004222">
    <property type="term" value="F:metalloendopeptidase activity"/>
    <property type="evidence" value="ECO:0007669"/>
    <property type="project" value="InterPro"/>
</dbReference>
<dbReference type="EMBL" id="CAFBPD010000040">
    <property type="protein sequence ID" value="CAB5001172.1"/>
    <property type="molecule type" value="Genomic_DNA"/>
</dbReference>
<protein>
    <submittedName>
        <fullName evidence="6">Unannotated protein</fullName>
    </submittedName>
</protein>
<evidence type="ECO:0000256" key="4">
    <source>
        <dbReference type="ARBA" id="ARBA00022833"/>
    </source>
</evidence>
<organism evidence="6">
    <name type="scientific">freshwater metagenome</name>
    <dbReference type="NCBI Taxonomy" id="449393"/>
    <lineage>
        <taxon>unclassified sequences</taxon>
        <taxon>metagenomes</taxon>
        <taxon>ecological metagenomes</taxon>
    </lineage>
</organism>
<evidence type="ECO:0000256" key="3">
    <source>
        <dbReference type="ARBA" id="ARBA00022801"/>
    </source>
</evidence>
<dbReference type="GO" id="GO:0006508">
    <property type="term" value="P:proteolysis"/>
    <property type="evidence" value="ECO:0007669"/>
    <property type="project" value="UniProtKB-KW"/>
</dbReference>
<evidence type="ECO:0000256" key="1">
    <source>
        <dbReference type="ARBA" id="ARBA00022670"/>
    </source>
</evidence>
<keyword evidence="4" id="KW-0862">Zinc</keyword>
<dbReference type="InterPro" id="IPR001818">
    <property type="entry name" value="Pept_M10_metallopeptidase"/>
</dbReference>
<dbReference type="InterPro" id="IPR024079">
    <property type="entry name" value="MetalloPept_cat_dom_sf"/>
</dbReference>